<evidence type="ECO:0000313" key="3">
    <source>
        <dbReference type="Proteomes" id="UP000323560"/>
    </source>
</evidence>
<organism evidence="2 3">
    <name type="scientific">Gluconobacter thailandicus</name>
    <dbReference type="NCBI Taxonomy" id="257438"/>
    <lineage>
        <taxon>Bacteria</taxon>
        <taxon>Pseudomonadati</taxon>
        <taxon>Pseudomonadota</taxon>
        <taxon>Alphaproteobacteria</taxon>
        <taxon>Acetobacterales</taxon>
        <taxon>Acetobacteraceae</taxon>
        <taxon>Gluconobacter</taxon>
    </lineage>
</organism>
<dbReference type="AlphaFoldDB" id="A0AAP9EQ94"/>
<sequence length="155" mass="17269">MGARRSSPPALPFEDLPHRRVTRTSPSREARTPSPTHSQPDLLDWQPPQTHLSAEDIDAQVLEAVGFRPASGGAFLYAVLDLAYARIIVEHGLPFEDRLVFLEAKAAVNVLAELPPEQETGILRVRRRLIQSWLETHRDGDKSCYVLVAKQPSEG</sequence>
<feature type="region of interest" description="Disordered" evidence="1">
    <location>
        <begin position="1"/>
        <end position="48"/>
    </location>
</feature>
<dbReference type="RefSeq" id="WP_007281698.1">
    <property type="nucleotide sequence ID" value="NZ_CP043043.1"/>
</dbReference>
<dbReference type="EMBL" id="CP043043">
    <property type="protein sequence ID" value="QEH95586.1"/>
    <property type="molecule type" value="Genomic_DNA"/>
</dbReference>
<gene>
    <name evidence="2" type="ORF">FXF46_04380</name>
</gene>
<dbReference type="Proteomes" id="UP000323560">
    <property type="component" value="Chromosome"/>
</dbReference>
<protein>
    <submittedName>
        <fullName evidence="2">Uncharacterized protein</fullName>
    </submittedName>
</protein>
<evidence type="ECO:0000313" key="2">
    <source>
        <dbReference type="EMBL" id="QEH95586.1"/>
    </source>
</evidence>
<accession>A0AAP9EQ94</accession>
<reference evidence="2 3" key="1">
    <citation type="submission" date="2019-08" db="EMBL/GenBank/DDBJ databases">
        <title>Gluconobacter frateurii HD924 genome.</title>
        <authorList>
            <person name="Liu Y."/>
            <person name="Zhang P."/>
        </authorList>
    </citation>
    <scope>NUCLEOTIDE SEQUENCE [LARGE SCALE GENOMIC DNA]</scope>
    <source>
        <strain evidence="2 3">HD924</strain>
    </source>
</reference>
<proteinExistence type="predicted"/>
<name>A0AAP9EQ94_GLUTH</name>
<dbReference type="KEGG" id="gti:FXF46_04380"/>
<evidence type="ECO:0000256" key="1">
    <source>
        <dbReference type="SAM" id="MobiDB-lite"/>
    </source>
</evidence>